<dbReference type="PRINTS" id="PR00598">
    <property type="entry name" value="HTHMARR"/>
</dbReference>
<proteinExistence type="predicted"/>
<organism evidence="2 3">
    <name type="scientific">Sutterella megalosphaeroides</name>
    <dbReference type="NCBI Taxonomy" id="2494234"/>
    <lineage>
        <taxon>Bacteria</taxon>
        <taxon>Pseudomonadati</taxon>
        <taxon>Pseudomonadota</taxon>
        <taxon>Betaproteobacteria</taxon>
        <taxon>Burkholderiales</taxon>
        <taxon>Sutterellaceae</taxon>
        <taxon>Sutterella</taxon>
    </lineage>
</organism>
<dbReference type="Pfam" id="PF12802">
    <property type="entry name" value="MarR_2"/>
    <property type="match status" value="1"/>
</dbReference>
<dbReference type="KEGG" id="sutt:SUTMEG_08500"/>
<protein>
    <submittedName>
        <fullName evidence="2">MarR family transcriptional regulator</fullName>
    </submittedName>
</protein>
<dbReference type="PANTHER" id="PTHR33164:SF104">
    <property type="entry name" value="TRANSCRIPTIONAL REGULATORY PROTEIN"/>
    <property type="match status" value="1"/>
</dbReference>
<gene>
    <name evidence="2" type="ORF">SUTMEG_08500</name>
</gene>
<dbReference type="Gene3D" id="1.10.10.10">
    <property type="entry name" value="Winged helix-like DNA-binding domain superfamily/Winged helix DNA-binding domain"/>
    <property type="match status" value="1"/>
</dbReference>
<keyword evidence="3" id="KW-1185">Reference proteome</keyword>
<dbReference type="InterPro" id="IPR036388">
    <property type="entry name" value="WH-like_DNA-bd_sf"/>
</dbReference>
<dbReference type="PANTHER" id="PTHR33164">
    <property type="entry name" value="TRANSCRIPTIONAL REGULATOR, MARR FAMILY"/>
    <property type="match status" value="1"/>
</dbReference>
<name>A0A2Z6I9B8_9BURK</name>
<dbReference type="InterPro" id="IPR036390">
    <property type="entry name" value="WH_DNA-bd_sf"/>
</dbReference>
<feature type="domain" description="HTH marR-type" evidence="1">
    <location>
        <begin position="34"/>
        <end position="168"/>
    </location>
</feature>
<dbReference type="Proteomes" id="UP000271003">
    <property type="component" value="Chromosome"/>
</dbReference>
<accession>A0A2Z6I9B8</accession>
<reference evidence="2 3" key="1">
    <citation type="journal article" date="2018" name="Int. J. Syst. Evol. Microbiol.">
        <title>Mesosutterella multiformis gen. nov., sp. nov., a member of the family Sutterellaceae and Sutterella megalosphaeroides sp. nov., isolated from human faeces.</title>
        <authorList>
            <person name="Sakamoto M."/>
            <person name="Ikeyama N."/>
            <person name="Kunihiro T."/>
            <person name="Iino T."/>
            <person name="Yuki M."/>
            <person name="Ohkuma M."/>
        </authorList>
    </citation>
    <scope>NUCLEOTIDE SEQUENCE [LARGE SCALE GENOMIC DNA]</scope>
    <source>
        <strain evidence="2 3">6FBBBH3</strain>
    </source>
</reference>
<evidence type="ECO:0000259" key="1">
    <source>
        <dbReference type="PROSITE" id="PS50995"/>
    </source>
</evidence>
<evidence type="ECO:0000313" key="3">
    <source>
        <dbReference type="Proteomes" id="UP000271003"/>
    </source>
</evidence>
<dbReference type="SMART" id="SM00347">
    <property type="entry name" value="HTH_MARR"/>
    <property type="match status" value="1"/>
</dbReference>
<dbReference type="PROSITE" id="PS50995">
    <property type="entry name" value="HTH_MARR_2"/>
    <property type="match status" value="1"/>
</dbReference>
<dbReference type="InterPro" id="IPR000835">
    <property type="entry name" value="HTH_MarR-typ"/>
</dbReference>
<dbReference type="SUPFAM" id="SSF46785">
    <property type="entry name" value="Winged helix' DNA-binding domain"/>
    <property type="match status" value="1"/>
</dbReference>
<dbReference type="AlphaFoldDB" id="A0A2Z6I9B8"/>
<dbReference type="InterPro" id="IPR039422">
    <property type="entry name" value="MarR/SlyA-like"/>
</dbReference>
<dbReference type="OrthoDB" id="32523at2"/>
<dbReference type="GO" id="GO:0003700">
    <property type="term" value="F:DNA-binding transcription factor activity"/>
    <property type="evidence" value="ECO:0007669"/>
    <property type="project" value="InterPro"/>
</dbReference>
<dbReference type="RefSeq" id="WP_120176617.1">
    <property type="nucleotide sequence ID" value="NZ_AP018786.1"/>
</dbReference>
<dbReference type="EMBL" id="AP018786">
    <property type="protein sequence ID" value="BBF22959.1"/>
    <property type="molecule type" value="Genomic_DNA"/>
</dbReference>
<evidence type="ECO:0000313" key="2">
    <source>
        <dbReference type="EMBL" id="BBF22959.1"/>
    </source>
</evidence>
<sequence>MPNKDFNEINSTPDFFDVQEAEWHARFPDKDIRCNGTVTRLVRLAQHSRRRTERIFERYGLSIGEVEVLSAVVRSPDHRLQPKHLHERMIVSSGGLTARIDSLEKKGALVREPDARDRRAWILRATPAGVALAIEVHAAHVRDEERFVEALDPEESVVLERLLKKLVLSVEPEEGDPGAGDL</sequence>
<dbReference type="GO" id="GO:0006950">
    <property type="term" value="P:response to stress"/>
    <property type="evidence" value="ECO:0007669"/>
    <property type="project" value="TreeGrafter"/>
</dbReference>